<reference evidence="2" key="1">
    <citation type="submission" date="2024-03" db="EMBL/GenBank/DDBJ databases">
        <authorList>
            <consortium name="ELIXIR-Norway"/>
            <consortium name="Elixir Norway"/>
        </authorList>
    </citation>
    <scope>NUCLEOTIDE SEQUENCE</scope>
</reference>
<dbReference type="EMBL" id="OZ023709">
    <property type="protein sequence ID" value="CAK9881520.1"/>
    <property type="molecule type" value="Genomic_DNA"/>
</dbReference>
<protein>
    <recommendedName>
        <fullName evidence="4">MADS-box transcription factor</fullName>
    </recommendedName>
</protein>
<gene>
    <name evidence="2" type="ORF">CSSPJE1EN2_LOCUS22876</name>
</gene>
<accession>A0ABP1BZV6</accession>
<organism evidence="2 3">
    <name type="scientific">Sphagnum jensenii</name>
    <dbReference type="NCBI Taxonomy" id="128206"/>
    <lineage>
        <taxon>Eukaryota</taxon>
        <taxon>Viridiplantae</taxon>
        <taxon>Streptophyta</taxon>
        <taxon>Embryophyta</taxon>
        <taxon>Bryophyta</taxon>
        <taxon>Sphagnophytina</taxon>
        <taxon>Sphagnopsida</taxon>
        <taxon>Sphagnales</taxon>
        <taxon>Sphagnaceae</taxon>
        <taxon>Sphagnum</taxon>
    </lineage>
</organism>
<evidence type="ECO:0008006" key="4">
    <source>
        <dbReference type="Google" id="ProtNLM"/>
    </source>
</evidence>
<name>A0ABP1BZV6_9BRYO</name>
<evidence type="ECO:0000313" key="3">
    <source>
        <dbReference type="Proteomes" id="UP001497522"/>
    </source>
</evidence>
<evidence type="ECO:0000256" key="1">
    <source>
        <dbReference type="SAM" id="MobiDB-lite"/>
    </source>
</evidence>
<sequence length="51" mass="5855">LRQLQKKNEELRQQGSELRSEGNTQGMLQSEAEHLQEVLALSLWSLEMTVS</sequence>
<keyword evidence="3" id="KW-1185">Reference proteome</keyword>
<proteinExistence type="predicted"/>
<evidence type="ECO:0000313" key="2">
    <source>
        <dbReference type="EMBL" id="CAK9881520.1"/>
    </source>
</evidence>
<dbReference type="Proteomes" id="UP001497522">
    <property type="component" value="Chromosome 8"/>
</dbReference>
<feature type="compositionally biased region" description="Basic and acidic residues" evidence="1">
    <location>
        <begin position="1"/>
        <end position="12"/>
    </location>
</feature>
<feature type="non-terminal residue" evidence="2">
    <location>
        <position position="1"/>
    </location>
</feature>
<feature type="compositionally biased region" description="Polar residues" evidence="1">
    <location>
        <begin position="13"/>
        <end position="28"/>
    </location>
</feature>
<feature type="region of interest" description="Disordered" evidence="1">
    <location>
        <begin position="1"/>
        <end position="30"/>
    </location>
</feature>